<dbReference type="GO" id="GO:0003677">
    <property type="term" value="F:DNA binding"/>
    <property type="evidence" value="ECO:0007669"/>
    <property type="project" value="InterPro"/>
</dbReference>
<sequence>MFFMAENSERMAEQAHLDQVLHEIDQKGDELQKAIVKDKEEARSLSAHFYDDIRLDFDDYSTSMDTALSIQQQQLLLKERDNAWQVNDRELATLKRLHVHPYFARVDFTEPGEDHESIYIGLASFMDDQNQLLIYDWRAPISSIYYDGKIGKVTYYSPEGPIEVDMSKKRQFMIEDGTIINMFDTDETIGDQMLMEVLSEKSSIQMKSIVKTIQQEQNKIIRDTNSELLFVQGAAGSGKTSAILQRIAFLLYRYRGNLRSSNVIMFSPNQLFNDYIENVLPEMGEQNMVQMTYWQFIARRLPKMHVQNLFEQFEDQTADTAISRFKDSLAFYKLATRYGKHLNQSGMIFRNIYFRTKKKPFFAKEEIKELYYSFNENYKLGNRIDATREELIRRLNKRISSEAKKVWVDREIEGLTHQQMMDLYDRPDQEFPSEKAERAFLGKKIAIKHLAKVARRINHNGFLNMPAQYIAFLKAVPKMTDLAKYGIGADEWAAHVDEVKAKFKEKEIDMRDASAYLYLYDQITARQTSLDMRYCFIDEIQDYSAFQLAYLRYNFPRAKFTMLGDLNQAIFTKDESSSLLKQISGLFDPEKTKVVQLTKSYRSTKQLTDFSKQVLRRGEKIESFNRQGPLPAIWARKNDDEAIDALISALKANDEAKLTTAIITKDLASAEKVAAALKEKGAKAHLISSANQRLVEGDLVLPSYLAKGLEFDAVIMWGASKAAYHELDETQLVYTIISRAMYKLDIIYSGEKSPLLTVKDGTYEAK</sequence>
<dbReference type="EMBL" id="AZDU01000027">
    <property type="protein sequence ID" value="KRL01477.1"/>
    <property type="molecule type" value="Genomic_DNA"/>
</dbReference>
<dbReference type="STRING" id="1293597.FC20_GL000888"/>
<evidence type="ECO:0000256" key="4">
    <source>
        <dbReference type="ARBA" id="ARBA00022840"/>
    </source>
</evidence>
<proteinExistence type="predicted"/>
<accession>A0A0R1M8Q2</accession>
<reference evidence="7 8" key="1">
    <citation type="journal article" date="2015" name="Genome Announc.">
        <title>Expanding the biotechnology potential of lactobacilli through comparative genomics of 213 strains and associated genera.</title>
        <authorList>
            <person name="Sun Z."/>
            <person name="Harris H.M."/>
            <person name="McCann A."/>
            <person name="Guo C."/>
            <person name="Argimon S."/>
            <person name="Zhang W."/>
            <person name="Yang X."/>
            <person name="Jeffery I.B."/>
            <person name="Cooney J.C."/>
            <person name="Kagawa T.F."/>
            <person name="Liu W."/>
            <person name="Song Y."/>
            <person name="Salvetti E."/>
            <person name="Wrobel A."/>
            <person name="Rasinkangas P."/>
            <person name="Parkhill J."/>
            <person name="Rea M.C."/>
            <person name="O'Sullivan O."/>
            <person name="Ritari J."/>
            <person name="Douillard F.P."/>
            <person name="Paul Ross R."/>
            <person name="Yang R."/>
            <person name="Briner A.E."/>
            <person name="Felis G.E."/>
            <person name="de Vos W.M."/>
            <person name="Barrangou R."/>
            <person name="Klaenhammer T.R."/>
            <person name="Caufield P.W."/>
            <person name="Cui Y."/>
            <person name="Zhang H."/>
            <person name="O'Toole P.W."/>
        </authorList>
    </citation>
    <scope>NUCLEOTIDE SEQUENCE [LARGE SCALE GENOMIC DNA]</scope>
    <source>
        <strain evidence="7 8">DSM 19284</strain>
    </source>
</reference>
<dbReference type="PROSITE" id="PS51198">
    <property type="entry name" value="UVRD_HELICASE_ATP_BIND"/>
    <property type="match status" value="1"/>
</dbReference>
<dbReference type="InterPro" id="IPR027417">
    <property type="entry name" value="P-loop_NTPase"/>
</dbReference>
<dbReference type="NCBIfam" id="NF041464">
    <property type="entry name" value="HelD_BACSU"/>
    <property type="match status" value="1"/>
</dbReference>
<evidence type="ECO:0000256" key="3">
    <source>
        <dbReference type="ARBA" id="ARBA00022806"/>
    </source>
</evidence>
<dbReference type="eggNOG" id="COG3973">
    <property type="taxonomic scope" value="Bacteria"/>
</dbReference>
<keyword evidence="3 5" id="KW-0347">Helicase</keyword>
<gene>
    <name evidence="7" type="ORF">FC20_GL000888</name>
</gene>
<dbReference type="InterPro" id="IPR000212">
    <property type="entry name" value="DNA_helicase_UvrD/REP"/>
</dbReference>
<keyword evidence="4 5" id="KW-0067">ATP-binding</keyword>
<dbReference type="PANTHER" id="PTHR11070:SF17">
    <property type="entry name" value="DNA HELICASE IV"/>
    <property type="match status" value="1"/>
</dbReference>
<dbReference type="InterPro" id="IPR048228">
    <property type="entry name" value="HelD_bacillota"/>
</dbReference>
<evidence type="ECO:0000259" key="6">
    <source>
        <dbReference type="PROSITE" id="PS51198"/>
    </source>
</evidence>
<protein>
    <submittedName>
        <fullName evidence="7">Atp-dependent dna helicase</fullName>
    </submittedName>
</protein>
<evidence type="ECO:0000256" key="1">
    <source>
        <dbReference type="ARBA" id="ARBA00022741"/>
    </source>
</evidence>
<dbReference type="Pfam" id="PF00580">
    <property type="entry name" value="UvrD-helicase"/>
    <property type="match status" value="1"/>
</dbReference>
<dbReference type="Proteomes" id="UP000051074">
    <property type="component" value="Unassembled WGS sequence"/>
</dbReference>
<organism evidence="7 8">
    <name type="scientific">Lactobacillus equicursoris DSM 19284 = JCM 14600 = CIP 110162</name>
    <dbReference type="NCBI Taxonomy" id="1293597"/>
    <lineage>
        <taxon>Bacteria</taxon>
        <taxon>Bacillati</taxon>
        <taxon>Bacillota</taxon>
        <taxon>Bacilli</taxon>
        <taxon>Lactobacillales</taxon>
        <taxon>Lactobacillaceae</taxon>
        <taxon>Lactobacillus</taxon>
    </lineage>
</organism>
<keyword evidence="2 5" id="KW-0378">Hydrolase</keyword>
<keyword evidence="8" id="KW-1185">Reference proteome</keyword>
<name>A0A0R1M8Q2_9LACO</name>
<comment type="caution">
    <text evidence="7">The sequence shown here is derived from an EMBL/GenBank/DDBJ whole genome shotgun (WGS) entry which is preliminary data.</text>
</comment>
<dbReference type="AlphaFoldDB" id="A0A0R1M8Q2"/>
<dbReference type="GO" id="GO:0005829">
    <property type="term" value="C:cytosol"/>
    <property type="evidence" value="ECO:0007669"/>
    <property type="project" value="TreeGrafter"/>
</dbReference>
<dbReference type="GO" id="GO:0043138">
    <property type="term" value="F:3'-5' DNA helicase activity"/>
    <property type="evidence" value="ECO:0007669"/>
    <property type="project" value="TreeGrafter"/>
</dbReference>
<evidence type="ECO:0000256" key="5">
    <source>
        <dbReference type="PROSITE-ProRule" id="PRU00560"/>
    </source>
</evidence>
<dbReference type="GO" id="GO:0000725">
    <property type="term" value="P:recombinational repair"/>
    <property type="evidence" value="ECO:0007669"/>
    <property type="project" value="TreeGrafter"/>
</dbReference>
<dbReference type="InterPro" id="IPR014016">
    <property type="entry name" value="UvrD-like_ATP-bd"/>
</dbReference>
<feature type="domain" description="UvrD-like helicase ATP-binding" evidence="6">
    <location>
        <begin position="212"/>
        <end position="604"/>
    </location>
</feature>
<dbReference type="GO" id="GO:0016787">
    <property type="term" value="F:hydrolase activity"/>
    <property type="evidence" value="ECO:0007669"/>
    <property type="project" value="UniProtKB-UniRule"/>
</dbReference>
<dbReference type="PATRIC" id="fig|1293597.4.peg.961"/>
<dbReference type="Gene3D" id="3.40.50.300">
    <property type="entry name" value="P-loop containing nucleotide triphosphate hydrolases"/>
    <property type="match status" value="3"/>
</dbReference>
<dbReference type="PANTHER" id="PTHR11070">
    <property type="entry name" value="UVRD / RECB / PCRA DNA HELICASE FAMILY MEMBER"/>
    <property type="match status" value="1"/>
</dbReference>
<evidence type="ECO:0000256" key="2">
    <source>
        <dbReference type="ARBA" id="ARBA00022801"/>
    </source>
</evidence>
<feature type="binding site" evidence="5">
    <location>
        <begin position="233"/>
        <end position="240"/>
    </location>
    <ligand>
        <name>ATP</name>
        <dbReference type="ChEBI" id="CHEBI:30616"/>
    </ligand>
</feature>
<dbReference type="SUPFAM" id="SSF52540">
    <property type="entry name" value="P-loop containing nucleoside triphosphate hydrolases"/>
    <property type="match status" value="1"/>
</dbReference>
<evidence type="ECO:0000313" key="8">
    <source>
        <dbReference type="Proteomes" id="UP000051074"/>
    </source>
</evidence>
<evidence type="ECO:0000313" key="7">
    <source>
        <dbReference type="EMBL" id="KRL01477.1"/>
    </source>
</evidence>
<keyword evidence="1 5" id="KW-0547">Nucleotide-binding</keyword>
<dbReference type="GO" id="GO:0005524">
    <property type="term" value="F:ATP binding"/>
    <property type="evidence" value="ECO:0007669"/>
    <property type="project" value="UniProtKB-UniRule"/>
</dbReference>